<evidence type="ECO:0000313" key="6">
    <source>
        <dbReference type="EMBL" id="KAJ5465319.1"/>
    </source>
</evidence>
<dbReference type="GO" id="GO:0008270">
    <property type="term" value="F:zinc ion binding"/>
    <property type="evidence" value="ECO:0007669"/>
    <property type="project" value="InterPro"/>
</dbReference>
<reference evidence="6" key="2">
    <citation type="journal article" date="2023" name="IMA Fungus">
        <title>Comparative genomic study of the Penicillium genus elucidates a diverse pangenome and 15 lateral gene transfer events.</title>
        <authorList>
            <person name="Petersen C."/>
            <person name="Sorensen T."/>
            <person name="Nielsen M.R."/>
            <person name="Sondergaard T.E."/>
            <person name="Sorensen J.L."/>
            <person name="Fitzpatrick D.A."/>
            <person name="Frisvad J.C."/>
            <person name="Nielsen K.L."/>
        </authorList>
    </citation>
    <scope>NUCLEOTIDE SEQUENCE</scope>
    <source>
        <strain evidence="6">IBT 16125</strain>
    </source>
</reference>
<evidence type="ECO:0000259" key="5">
    <source>
        <dbReference type="SMART" id="SM00906"/>
    </source>
</evidence>
<dbReference type="AlphaFoldDB" id="A0AAD6CH04"/>
<evidence type="ECO:0000256" key="4">
    <source>
        <dbReference type="SAM" id="MobiDB-lite"/>
    </source>
</evidence>
<dbReference type="Pfam" id="PF04082">
    <property type="entry name" value="Fungal_trans"/>
    <property type="match status" value="1"/>
</dbReference>
<keyword evidence="7" id="KW-1185">Reference proteome</keyword>
<dbReference type="GO" id="GO:0005634">
    <property type="term" value="C:nucleus"/>
    <property type="evidence" value="ECO:0007669"/>
    <property type="project" value="TreeGrafter"/>
</dbReference>
<sequence>MGLMTVSTDDDSPLDYYSTDDDLETRQHIQDPLCHVSREEALRLCKAFAEETNIMYPFLDMDKIIRHIEGLRTSDDANGSWMISGDDKDVIALVLAISLMRESAGESELGRSLFHSIKNRLERRTWAPISVTGINVFVLAARYYFYADEDERMAWRTIGIAARQCLELGLHHVQGYSNLEEEDSRPALILFWSVFALDRRWSFGTGLPFSIQEADIDPSLPEPDDSYIYLKTMIPYCRISSKVWYAGLGTGEISKLRRDCMENLDSQVLQWYEQMPESLKCPNPYCTDVGLNTVLRRLQIQMYIRTNIMRILIYRPILYNYANILQNMPHAVLCVHLAKDTIRILYQTHKATEIYKSQQTLFNFFVLSSLAIIFLACFHDPADFCACVQEEVFMALELIKAVSSRSRVARRLWKAIRDLREVGERLGVLSPASPVERYQTSTVDHGTYIQPPPPVHGGNEANVPMTGTIMSAELTNLLEEIGMYHPLTTEHSGEGNGNNDVFRRPSEQSSWEHSTSPQWSNVDSLTEVLNPLFWNN</sequence>
<organism evidence="6 7">
    <name type="scientific">Penicillium daleae</name>
    <dbReference type="NCBI Taxonomy" id="63821"/>
    <lineage>
        <taxon>Eukaryota</taxon>
        <taxon>Fungi</taxon>
        <taxon>Dikarya</taxon>
        <taxon>Ascomycota</taxon>
        <taxon>Pezizomycotina</taxon>
        <taxon>Eurotiomycetes</taxon>
        <taxon>Eurotiomycetidae</taxon>
        <taxon>Eurotiales</taxon>
        <taxon>Aspergillaceae</taxon>
        <taxon>Penicillium</taxon>
    </lineage>
</organism>
<dbReference type="CDD" id="cd12148">
    <property type="entry name" value="fungal_TF_MHR"/>
    <property type="match status" value="1"/>
</dbReference>
<evidence type="ECO:0000313" key="7">
    <source>
        <dbReference type="Proteomes" id="UP001213681"/>
    </source>
</evidence>
<keyword evidence="2" id="KW-0804">Transcription</keyword>
<dbReference type="EMBL" id="JAPVEA010000001">
    <property type="protein sequence ID" value="KAJ5465319.1"/>
    <property type="molecule type" value="Genomic_DNA"/>
</dbReference>
<dbReference type="GO" id="GO:0000435">
    <property type="term" value="P:positive regulation of transcription from RNA polymerase II promoter by galactose"/>
    <property type="evidence" value="ECO:0007669"/>
    <property type="project" value="TreeGrafter"/>
</dbReference>
<dbReference type="SMART" id="SM00906">
    <property type="entry name" value="Fungal_trans"/>
    <property type="match status" value="1"/>
</dbReference>
<name>A0AAD6CH04_9EURO</name>
<accession>A0AAD6CH04</accession>
<keyword evidence="1" id="KW-0805">Transcription regulation</keyword>
<dbReference type="Proteomes" id="UP001213681">
    <property type="component" value="Unassembled WGS sequence"/>
</dbReference>
<feature type="domain" description="Xylanolytic transcriptional activator regulatory" evidence="5">
    <location>
        <begin position="154"/>
        <end position="227"/>
    </location>
</feature>
<comment type="caution">
    <text evidence="6">The sequence shown here is derived from an EMBL/GenBank/DDBJ whole genome shotgun (WGS) entry which is preliminary data.</text>
</comment>
<dbReference type="InterPro" id="IPR051127">
    <property type="entry name" value="Fungal_SecMet_Regulators"/>
</dbReference>
<dbReference type="GO" id="GO:0000978">
    <property type="term" value="F:RNA polymerase II cis-regulatory region sequence-specific DNA binding"/>
    <property type="evidence" value="ECO:0007669"/>
    <property type="project" value="TreeGrafter"/>
</dbReference>
<feature type="region of interest" description="Disordered" evidence="4">
    <location>
        <begin position="487"/>
        <end position="518"/>
    </location>
</feature>
<dbReference type="PANTHER" id="PTHR47424:SF5">
    <property type="entry name" value="ZN(II)2CYS6 TRANSCRIPTION FACTOR (EUROFUNG)"/>
    <property type="match status" value="1"/>
</dbReference>
<dbReference type="GO" id="GO:0006351">
    <property type="term" value="P:DNA-templated transcription"/>
    <property type="evidence" value="ECO:0007669"/>
    <property type="project" value="InterPro"/>
</dbReference>
<gene>
    <name evidence="6" type="ORF">N7458_001005</name>
</gene>
<keyword evidence="3" id="KW-0539">Nucleus</keyword>
<dbReference type="InterPro" id="IPR007219">
    <property type="entry name" value="XnlR_reg_dom"/>
</dbReference>
<dbReference type="GeneID" id="81594642"/>
<feature type="compositionally biased region" description="Polar residues" evidence="4">
    <location>
        <begin position="507"/>
        <end position="518"/>
    </location>
</feature>
<reference evidence="6" key="1">
    <citation type="submission" date="2022-12" db="EMBL/GenBank/DDBJ databases">
        <authorList>
            <person name="Petersen C."/>
        </authorList>
    </citation>
    <scope>NUCLEOTIDE SEQUENCE</scope>
    <source>
        <strain evidence="6">IBT 16125</strain>
    </source>
</reference>
<proteinExistence type="predicted"/>
<dbReference type="GO" id="GO:0000981">
    <property type="term" value="F:DNA-binding transcription factor activity, RNA polymerase II-specific"/>
    <property type="evidence" value="ECO:0007669"/>
    <property type="project" value="TreeGrafter"/>
</dbReference>
<evidence type="ECO:0000256" key="3">
    <source>
        <dbReference type="ARBA" id="ARBA00023242"/>
    </source>
</evidence>
<evidence type="ECO:0000256" key="2">
    <source>
        <dbReference type="ARBA" id="ARBA00023163"/>
    </source>
</evidence>
<dbReference type="PANTHER" id="PTHR47424">
    <property type="entry name" value="REGULATORY PROTEIN GAL4"/>
    <property type="match status" value="1"/>
</dbReference>
<protein>
    <recommendedName>
        <fullName evidence="5">Xylanolytic transcriptional activator regulatory domain-containing protein</fullName>
    </recommendedName>
</protein>
<dbReference type="RefSeq" id="XP_056772166.1">
    <property type="nucleotide sequence ID" value="XM_056904399.1"/>
</dbReference>
<evidence type="ECO:0000256" key="1">
    <source>
        <dbReference type="ARBA" id="ARBA00023015"/>
    </source>
</evidence>